<organism evidence="1 2">
    <name type="scientific">Hymenobacter telluris</name>
    <dbReference type="NCBI Taxonomy" id="2816474"/>
    <lineage>
        <taxon>Bacteria</taxon>
        <taxon>Pseudomonadati</taxon>
        <taxon>Bacteroidota</taxon>
        <taxon>Cytophagia</taxon>
        <taxon>Cytophagales</taxon>
        <taxon>Hymenobacteraceae</taxon>
        <taxon>Hymenobacter</taxon>
    </lineage>
</organism>
<reference evidence="1" key="1">
    <citation type="submission" date="2021-03" db="EMBL/GenBank/DDBJ databases">
        <authorList>
            <person name="Kim M.K."/>
        </authorList>
    </citation>
    <scope>NUCLEOTIDE SEQUENCE</scope>
    <source>
        <strain evidence="1">BT186</strain>
    </source>
</reference>
<name>A0A939EXX4_9BACT</name>
<gene>
    <name evidence="1" type="ORF">J0X19_11855</name>
</gene>
<dbReference type="AlphaFoldDB" id="A0A939EXX4"/>
<dbReference type="EMBL" id="JAFLQZ010000006">
    <property type="protein sequence ID" value="MBO0358642.1"/>
    <property type="molecule type" value="Genomic_DNA"/>
</dbReference>
<sequence length="155" mass="17141">MMLIGSLGAASSGKSTGILGLTHQLKMQNVACEYLPEAARVVIDKLGYPDQDLIAQLEQENIDRAKAHPDRIWLSDSGIFLGQFYAGPVYGGEDYDLIVHFDQQYKAGPDSGRLAMPDEQTESISQAMALWADNQPNVVKYSQMMKPDYAMKLRA</sequence>
<comment type="caution">
    <text evidence="1">The sequence shown here is derived from an EMBL/GenBank/DDBJ whole genome shotgun (WGS) entry which is preliminary data.</text>
</comment>
<protein>
    <recommendedName>
        <fullName evidence="3">NadR/Ttd14 AAA domain-containing protein</fullName>
    </recommendedName>
</protein>
<proteinExistence type="predicted"/>
<dbReference type="RefSeq" id="WP_206984568.1">
    <property type="nucleotide sequence ID" value="NZ_JAFLQZ010000006.1"/>
</dbReference>
<evidence type="ECO:0000313" key="2">
    <source>
        <dbReference type="Proteomes" id="UP000664144"/>
    </source>
</evidence>
<evidence type="ECO:0000313" key="1">
    <source>
        <dbReference type="EMBL" id="MBO0358642.1"/>
    </source>
</evidence>
<keyword evidence="2" id="KW-1185">Reference proteome</keyword>
<evidence type="ECO:0008006" key="3">
    <source>
        <dbReference type="Google" id="ProtNLM"/>
    </source>
</evidence>
<dbReference type="InterPro" id="IPR027417">
    <property type="entry name" value="P-loop_NTPase"/>
</dbReference>
<dbReference type="Gene3D" id="3.40.50.300">
    <property type="entry name" value="P-loop containing nucleotide triphosphate hydrolases"/>
    <property type="match status" value="1"/>
</dbReference>
<accession>A0A939EXX4</accession>
<dbReference type="Proteomes" id="UP000664144">
    <property type="component" value="Unassembled WGS sequence"/>
</dbReference>